<dbReference type="SMART" id="SM00184">
    <property type="entry name" value="RING"/>
    <property type="match status" value="1"/>
</dbReference>
<evidence type="ECO:0000313" key="7">
    <source>
        <dbReference type="EMBL" id="KRX01596.1"/>
    </source>
</evidence>
<dbReference type="EMBL" id="LDAU01000170">
    <property type="protein sequence ID" value="KRX01596.1"/>
    <property type="molecule type" value="Genomic_DNA"/>
</dbReference>
<sequence>MKQNSNTQQNFSSKKEQKQILEKILHKQEHVNYDKLREIGKKYGFFDNANRQKAWSLLLEINIQKQEETQNYRNWYEFGNRSQYYDQLRKDVDRSIAYLKNYSNCDEMIIKQQQEKLFTILEGIMQKDNNLHYYQGYHDVSTVFMLINGLDAGYYLAQKAANTFFKDNLVYKFEESFLILLEIIKLLVERECENLGKIFQESAFQYIFTTSWVLTWFAHSIPDLDKICRIYDYLLSSNSCTIIYLAAAFIKYFEHDLEETIKEEPEGAEIGLINAFFQDLGQKQYNLEEILEICTELEKTHDFNQLLTEIPKTSQLPKEKIPNFTFVSASNFKILSKFNYKDFINEIIDNPNFYNDPNQQFYAEFDLESYYRQTNQYLKFSPFSSYQGEENEIYITIMKPDNYDEKQDFSYSLKISETTSNFCLNCNGNCNKETFTCECIENKHQFGKYCDEEYENYEINDIYEISLRSNKWRYFLIDLDAENTYYQYIEKNNEENDFLITNIAFPQLGSQYPKTQNQEVEQDTLTIEKIDTYLQKYKFQDIKEKNKITPGEECSVCLLEYEDEEFVRYTICDHLYHQDCIDSWLLKHQNCPICRMPHKVKDFKNFQEQQKITQNVLTSQQDTQETKETNRALFQQSNNKKLRVNINQSNSALKNLLLTQTISLNQQNSSNHEITNIQQVQQIREVDEQQKQSQQINEQQTFSERQNAVFEKRNGLKNLDLKKKNKNYIQQIQQNPIKQKSEKLDNNLFIQQDSPLKTSQSNNSDNKNNQKNLNFPKRNKKARQQNISQINFQNITDSQNLDTYLNTNENLNSKTLSSNQKIFRLRKQSIDINKLFSPSELSQSDRKLYYNNNKDNYIMTSSRNRKSQKIKLDTLQSQDYQDQQLCLDTQYSDMKNSYQKNINQRKGQQKNSKSVDFNQIQTNLFKFQQKNSGIEKDILNQNQQMKQNADEKNEDLNNYFSQYFDIKITDSVNNSFNDQNQQNNQIQENDINNNQNDKEIELIEFENDNDDIFG</sequence>
<dbReference type="InterPro" id="IPR001841">
    <property type="entry name" value="Znf_RING"/>
</dbReference>
<proteinExistence type="predicted"/>
<name>A0A0V0QHF6_PSEPJ</name>
<evidence type="ECO:0000256" key="4">
    <source>
        <dbReference type="SAM" id="MobiDB-lite"/>
    </source>
</evidence>
<dbReference type="OMA" id="IMPHIMD"/>
<evidence type="ECO:0000256" key="1">
    <source>
        <dbReference type="ARBA" id="ARBA00022468"/>
    </source>
</evidence>
<keyword evidence="1" id="KW-0343">GTPase activation</keyword>
<dbReference type="InParanoid" id="A0A0V0QHF6"/>
<keyword evidence="3" id="KW-0175">Coiled coil</keyword>
<protein>
    <submittedName>
        <fullName evidence="7">Rab-GTPase-TBC domain</fullName>
    </submittedName>
</protein>
<comment type="caution">
    <text evidence="7">The sequence shown here is derived from an EMBL/GenBank/DDBJ whole genome shotgun (WGS) entry which is preliminary data.</text>
</comment>
<feature type="region of interest" description="Disordered" evidence="4">
    <location>
        <begin position="688"/>
        <end position="713"/>
    </location>
</feature>
<dbReference type="OrthoDB" id="313290at2759"/>
<keyword evidence="8" id="KW-1185">Reference proteome</keyword>
<feature type="compositionally biased region" description="Low complexity" evidence="4">
    <location>
        <begin position="759"/>
        <end position="774"/>
    </location>
</feature>
<dbReference type="Pfam" id="PF13639">
    <property type="entry name" value="zf-RING_2"/>
    <property type="match status" value="1"/>
</dbReference>
<feature type="region of interest" description="Disordered" evidence="4">
    <location>
        <begin position="975"/>
        <end position="995"/>
    </location>
</feature>
<dbReference type="AlphaFoldDB" id="A0A0V0QHF6"/>
<evidence type="ECO:0000256" key="3">
    <source>
        <dbReference type="SAM" id="Coils"/>
    </source>
</evidence>
<reference evidence="7 8" key="1">
    <citation type="journal article" date="2015" name="Sci. Rep.">
        <title>Genome of the facultative scuticociliatosis pathogen Pseudocohnilembus persalinus provides insight into its virulence through horizontal gene transfer.</title>
        <authorList>
            <person name="Xiong J."/>
            <person name="Wang G."/>
            <person name="Cheng J."/>
            <person name="Tian M."/>
            <person name="Pan X."/>
            <person name="Warren A."/>
            <person name="Jiang C."/>
            <person name="Yuan D."/>
            <person name="Miao W."/>
        </authorList>
    </citation>
    <scope>NUCLEOTIDE SEQUENCE [LARGE SCALE GENOMIC DNA]</scope>
    <source>
        <strain evidence="7">36N120E</strain>
    </source>
</reference>
<dbReference type="SUPFAM" id="SSF57850">
    <property type="entry name" value="RING/U-box"/>
    <property type="match status" value="1"/>
</dbReference>
<dbReference type="InterPro" id="IPR000195">
    <property type="entry name" value="Rab-GAP-TBC_dom"/>
</dbReference>
<keyword evidence="2" id="KW-0863">Zinc-finger</keyword>
<evidence type="ECO:0000313" key="8">
    <source>
        <dbReference type="Proteomes" id="UP000054937"/>
    </source>
</evidence>
<dbReference type="Proteomes" id="UP000054937">
    <property type="component" value="Unassembled WGS sequence"/>
</dbReference>
<accession>A0A0V0QHF6</accession>
<dbReference type="SUPFAM" id="SSF47923">
    <property type="entry name" value="Ypt/Rab-GAP domain of gyp1p"/>
    <property type="match status" value="2"/>
</dbReference>
<dbReference type="InterPro" id="IPR013083">
    <property type="entry name" value="Znf_RING/FYVE/PHD"/>
</dbReference>
<dbReference type="SMART" id="SM00164">
    <property type="entry name" value="TBC"/>
    <property type="match status" value="1"/>
</dbReference>
<dbReference type="GO" id="GO:0005096">
    <property type="term" value="F:GTPase activator activity"/>
    <property type="evidence" value="ECO:0007669"/>
    <property type="project" value="UniProtKB-KW"/>
</dbReference>
<dbReference type="GO" id="GO:0006888">
    <property type="term" value="P:endoplasmic reticulum to Golgi vesicle-mediated transport"/>
    <property type="evidence" value="ECO:0007669"/>
    <property type="project" value="TreeGrafter"/>
</dbReference>
<evidence type="ECO:0000259" key="6">
    <source>
        <dbReference type="PROSITE" id="PS50089"/>
    </source>
</evidence>
<dbReference type="GO" id="GO:0008270">
    <property type="term" value="F:zinc ion binding"/>
    <property type="evidence" value="ECO:0007669"/>
    <property type="project" value="UniProtKB-KW"/>
</dbReference>
<evidence type="ECO:0000259" key="5">
    <source>
        <dbReference type="PROSITE" id="PS50086"/>
    </source>
</evidence>
<feature type="compositionally biased region" description="Low complexity" evidence="4">
    <location>
        <begin position="691"/>
        <end position="700"/>
    </location>
</feature>
<organism evidence="7 8">
    <name type="scientific">Pseudocohnilembus persalinus</name>
    <name type="common">Ciliate</name>
    <dbReference type="NCBI Taxonomy" id="266149"/>
    <lineage>
        <taxon>Eukaryota</taxon>
        <taxon>Sar</taxon>
        <taxon>Alveolata</taxon>
        <taxon>Ciliophora</taxon>
        <taxon>Intramacronucleata</taxon>
        <taxon>Oligohymenophorea</taxon>
        <taxon>Scuticociliatia</taxon>
        <taxon>Philasterida</taxon>
        <taxon>Pseudocohnilembidae</taxon>
        <taxon>Pseudocohnilembus</taxon>
    </lineage>
</organism>
<keyword evidence="2" id="KW-0862">Zinc</keyword>
<dbReference type="Gene3D" id="1.10.472.80">
    <property type="entry name" value="Ypt/Rab-GAP domain of gyp1p, domain 3"/>
    <property type="match status" value="1"/>
</dbReference>
<dbReference type="Pfam" id="PF00566">
    <property type="entry name" value="RabGAP-TBC"/>
    <property type="match status" value="1"/>
</dbReference>
<feature type="region of interest" description="Disordered" evidence="4">
    <location>
        <begin position="755"/>
        <end position="784"/>
    </location>
</feature>
<dbReference type="PROSITE" id="PS50089">
    <property type="entry name" value="ZF_RING_2"/>
    <property type="match status" value="1"/>
</dbReference>
<dbReference type="PROSITE" id="PS50086">
    <property type="entry name" value="TBC_RABGAP"/>
    <property type="match status" value="1"/>
</dbReference>
<gene>
    <name evidence="7" type="ORF">PPERSA_01499</name>
</gene>
<dbReference type="GO" id="GO:0005789">
    <property type="term" value="C:endoplasmic reticulum membrane"/>
    <property type="evidence" value="ECO:0007669"/>
    <property type="project" value="TreeGrafter"/>
</dbReference>
<keyword evidence="2" id="KW-0479">Metal-binding</keyword>
<evidence type="ECO:0000256" key="2">
    <source>
        <dbReference type="PROSITE-ProRule" id="PRU00175"/>
    </source>
</evidence>
<dbReference type="PANTHER" id="PTHR20913:SF7">
    <property type="entry name" value="RE60063P"/>
    <property type="match status" value="1"/>
</dbReference>
<dbReference type="PANTHER" id="PTHR20913">
    <property type="entry name" value="TBC1 DOMAIN FAMILY MEMBER 20/GTPASE"/>
    <property type="match status" value="1"/>
</dbReference>
<dbReference type="Gene3D" id="1.10.8.1310">
    <property type="match status" value="1"/>
</dbReference>
<feature type="coiled-coil region" evidence="3">
    <location>
        <begin position="935"/>
        <end position="962"/>
    </location>
</feature>
<dbReference type="InterPro" id="IPR035969">
    <property type="entry name" value="Rab-GAP_TBC_sf"/>
</dbReference>
<dbReference type="CDD" id="cd16454">
    <property type="entry name" value="RING-H2_PA-TM-RING"/>
    <property type="match status" value="1"/>
</dbReference>
<dbReference type="Gene3D" id="3.30.40.10">
    <property type="entry name" value="Zinc/RING finger domain, C3HC4 (zinc finger)"/>
    <property type="match status" value="1"/>
</dbReference>
<feature type="domain" description="RING-type" evidence="6">
    <location>
        <begin position="554"/>
        <end position="595"/>
    </location>
</feature>
<dbReference type="InterPro" id="IPR045913">
    <property type="entry name" value="TBC20/Gyp8-like"/>
</dbReference>
<feature type="domain" description="Rab-GAP TBC" evidence="5">
    <location>
        <begin position="45"/>
        <end position="238"/>
    </location>
</feature>